<name>A0A226E9C0_FOLCA</name>
<protein>
    <submittedName>
        <fullName evidence="1">Peroxisomal adenine nucleotide carrier 1</fullName>
    </submittedName>
</protein>
<sequence length="127" mass="14456">MWDRLVAKRALRKYLKTTTWETIEKKRVFAVHNKLGTNMVITDLSCIELYGHSQNRRCNTEESKDVPPSMRPKHDLKIIMASGFCAVESSAVEEILFFQQDRATAQTAKSSFGMLEGELSTAWDKGV</sequence>
<keyword evidence="2" id="KW-1185">Reference proteome</keyword>
<dbReference type="AlphaFoldDB" id="A0A226E9C0"/>
<evidence type="ECO:0000313" key="1">
    <source>
        <dbReference type="EMBL" id="OXA53451.1"/>
    </source>
</evidence>
<reference evidence="1 2" key="1">
    <citation type="submission" date="2015-12" db="EMBL/GenBank/DDBJ databases">
        <title>The genome of Folsomia candida.</title>
        <authorList>
            <person name="Faddeeva A."/>
            <person name="Derks M.F."/>
            <person name="Anvar Y."/>
            <person name="Smit S."/>
            <person name="Van Straalen N."/>
            <person name="Roelofs D."/>
        </authorList>
    </citation>
    <scope>NUCLEOTIDE SEQUENCE [LARGE SCALE GENOMIC DNA]</scope>
    <source>
        <strain evidence="1 2">VU population</strain>
        <tissue evidence="1">Whole body</tissue>
    </source>
</reference>
<proteinExistence type="predicted"/>
<accession>A0A226E9C0</accession>
<gene>
    <name evidence="1" type="ORF">Fcan01_11718</name>
</gene>
<comment type="caution">
    <text evidence="1">The sequence shown here is derived from an EMBL/GenBank/DDBJ whole genome shotgun (WGS) entry which is preliminary data.</text>
</comment>
<evidence type="ECO:0000313" key="2">
    <source>
        <dbReference type="Proteomes" id="UP000198287"/>
    </source>
</evidence>
<dbReference type="EMBL" id="LNIX01000005">
    <property type="protein sequence ID" value="OXA53451.1"/>
    <property type="molecule type" value="Genomic_DNA"/>
</dbReference>
<organism evidence="1 2">
    <name type="scientific">Folsomia candida</name>
    <name type="common">Springtail</name>
    <dbReference type="NCBI Taxonomy" id="158441"/>
    <lineage>
        <taxon>Eukaryota</taxon>
        <taxon>Metazoa</taxon>
        <taxon>Ecdysozoa</taxon>
        <taxon>Arthropoda</taxon>
        <taxon>Hexapoda</taxon>
        <taxon>Collembola</taxon>
        <taxon>Entomobryomorpha</taxon>
        <taxon>Isotomoidea</taxon>
        <taxon>Isotomidae</taxon>
        <taxon>Proisotominae</taxon>
        <taxon>Folsomia</taxon>
    </lineage>
</organism>
<dbReference type="Proteomes" id="UP000198287">
    <property type="component" value="Unassembled WGS sequence"/>
</dbReference>